<dbReference type="SUPFAM" id="SSF48726">
    <property type="entry name" value="Immunoglobulin"/>
    <property type="match status" value="2"/>
</dbReference>
<accession>A0A673XGP5</accession>
<keyword evidence="1" id="KW-0472">Membrane</keyword>
<evidence type="ECO:0000259" key="2">
    <source>
        <dbReference type="PROSITE" id="PS50835"/>
    </source>
</evidence>
<keyword evidence="1" id="KW-0812">Transmembrane</keyword>
<dbReference type="InterPro" id="IPR007110">
    <property type="entry name" value="Ig-like_dom"/>
</dbReference>
<sequence length="282" mass="31849">YGTDHDTPQDVKDLITSTLFEENFDASSWTAEVPNSVSGLRGSPIVIPCSFNYLEPEKKPSEFTGIWFKDNNEVIYHPDSSNIIQDYKGRTELVGDLRLKNCSLRIDPLHCSDKGPFTFRIEIKGHDKYLYKDNTVSIAVSSKGGLSAFCSVSHFCLSDYPLLTWSHSGIPSVQSQQLTNGQWKVTSSLTFNPSSTDHNQSLVCTAPIQLPLPLLYLFIYVAPLNPIISISTLHFLPLQIYHSSVLLAILYLLCHHGLFCLYLPYLTSFAHIVYRLIFLLYY</sequence>
<dbReference type="Ensembl" id="ENSSTUT00000024559.1">
    <property type="protein sequence ID" value="ENSSTUP00000023415.1"/>
    <property type="gene ID" value="ENSSTUG00000010216.1"/>
</dbReference>
<dbReference type="AlphaFoldDB" id="A0A673XGP5"/>
<dbReference type="Pfam" id="PF07686">
    <property type="entry name" value="V-set"/>
    <property type="match status" value="1"/>
</dbReference>
<dbReference type="Gene3D" id="2.60.40.10">
    <property type="entry name" value="Immunoglobulins"/>
    <property type="match status" value="2"/>
</dbReference>
<reference evidence="3" key="2">
    <citation type="submission" date="2025-09" db="UniProtKB">
        <authorList>
            <consortium name="Ensembl"/>
        </authorList>
    </citation>
    <scope>IDENTIFICATION</scope>
</reference>
<evidence type="ECO:0000256" key="1">
    <source>
        <dbReference type="SAM" id="Phobius"/>
    </source>
</evidence>
<keyword evidence="4" id="KW-1185">Reference proteome</keyword>
<name>A0A673XGP5_SALTR</name>
<dbReference type="PANTHER" id="PTHR46484">
    <property type="entry name" value="SI:CH211-171H4.5-RELATED"/>
    <property type="match status" value="1"/>
</dbReference>
<dbReference type="InParanoid" id="A0A673XGP5"/>
<protein>
    <recommendedName>
        <fullName evidence="2">Ig-like domain-containing protein</fullName>
    </recommendedName>
</protein>
<reference evidence="3" key="1">
    <citation type="submission" date="2025-08" db="UniProtKB">
        <authorList>
            <consortium name="Ensembl"/>
        </authorList>
    </citation>
    <scope>IDENTIFICATION</scope>
</reference>
<dbReference type="InterPro" id="IPR013783">
    <property type="entry name" value="Ig-like_fold"/>
</dbReference>
<feature type="domain" description="Ig-like" evidence="2">
    <location>
        <begin position="116"/>
        <end position="206"/>
    </location>
</feature>
<keyword evidence="1" id="KW-1133">Transmembrane helix</keyword>
<dbReference type="InterPro" id="IPR013106">
    <property type="entry name" value="Ig_V-set"/>
</dbReference>
<organism evidence="3 4">
    <name type="scientific">Salmo trutta</name>
    <name type="common">Brown trout</name>
    <dbReference type="NCBI Taxonomy" id="8032"/>
    <lineage>
        <taxon>Eukaryota</taxon>
        <taxon>Metazoa</taxon>
        <taxon>Chordata</taxon>
        <taxon>Craniata</taxon>
        <taxon>Vertebrata</taxon>
        <taxon>Euteleostomi</taxon>
        <taxon>Actinopterygii</taxon>
        <taxon>Neopterygii</taxon>
        <taxon>Teleostei</taxon>
        <taxon>Protacanthopterygii</taxon>
        <taxon>Salmoniformes</taxon>
        <taxon>Salmonidae</taxon>
        <taxon>Salmoninae</taxon>
        <taxon>Salmo</taxon>
    </lineage>
</organism>
<evidence type="ECO:0000313" key="3">
    <source>
        <dbReference type="Ensembl" id="ENSSTUP00000023415.1"/>
    </source>
</evidence>
<dbReference type="Proteomes" id="UP000472277">
    <property type="component" value="Chromosome 3"/>
</dbReference>
<dbReference type="PANTHER" id="PTHR46484:SF7">
    <property type="entry name" value="MYELIN-ASSOCIATED GLYCOPROTEIN-LIKE-RELATED"/>
    <property type="match status" value="1"/>
</dbReference>
<dbReference type="PROSITE" id="PS50835">
    <property type="entry name" value="IG_LIKE"/>
    <property type="match status" value="1"/>
</dbReference>
<feature type="transmembrane region" description="Helical" evidence="1">
    <location>
        <begin position="248"/>
        <end position="274"/>
    </location>
</feature>
<proteinExistence type="predicted"/>
<evidence type="ECO:0000313" key="4">
    <source>
        <dbReference type="Proteomes" id="UP000472277"/>
    </source>
</evidence>
<feature type="transmembrane region" description="Helical" evidence="1">
    <location>
        <begin position="214"/>
        <end position="236"/>
    </location>
</feature>
<dbReference type="OMA" id="ESNICTW"/>
<dbReference type="InterPro" id="IPR036179">
    <property type="entry name" value="Ig-like_dom_sf"/>
</dbReference>
<dbReference type="GeneTree" id="ENSGT01150000286924"/>